<feature type="chain" id="PRO_5015770076" description="Type 1 fimbrial protein" evidence="1">
    <location>
        <begin position="24"/>
        <end position="101"/>
    </location>
</feature>
<accession>A0A2S5GS67</accession>
<dbReference type="OrthoDB" id="8667272at2"/>
<gene>
    <name evidence="2" type="ORF">C4E15_13805</name>
</gene>
<evidence type="ECO:0000313" key="2">
    <source>
        <dbReference type="EMBL" id="PPA75839.1"/>
    </source>
</evidence>
<dbReference type="Proteomes" id="UP000239990">
    <property type="component" value="Unassembled WGS sequence"/>
</dbReference>
<evidence type="ECO:0000256" key="1">
    <source>
        <dbReference type="SAM" id="SignalP"/>
    </source>
</evidence>
<evidence type="ECO:0008006" key="4">
    <source>
        <dbReference type="Google" id="ProtNLM"/>
    </source>
</evidence>
<dbReference type="RefSeq" id="WP_104143899.1">
    <property type="nucleotide sequence ID" value="NZ_PREU01000005.1"/>
</dbReference>
<evidence type="ECO:0000313" key="3">
    <source>
        <dbReference type="Proteomes" id="UP000239990"/>
    </source>
</evidence>
<comment type="caution">
    <text evidence="2">The sequence shown here is derived from an EMBL/GenBank/DDBJ whole genome shotgun (WGS) entry which is preliminary data.</text>
</comment>
<organism evidence="2 3">
    <name type="scientific">Achromobacter spanius</name>
    <dbReference type="NCBI Taxonomy" id="217203"/>
    <lineage>
        <taxon>Bacteria</taxon>
        <taxon>Pseudomonadati</taxon>
        <taxon>Pseudomonadota</taxon>
        <taxon>Betaproteobacteria</taxon>
        <taxon>Burkholderiales</taxon>
        <taxon>Alcaligenaceae</taxon>
        <taxon>Achromobacter</taxon>
    </lineage>
</organism>
<dbReference type="AlphaFoldDB" id="A0A2S5GS67"/>
<name>A0A2S5GS67_9BURK</name>
<proteinExistence type="predicted"/>
<keyword evidence="1" id="KW-0732">Signal</keyword>
<dbReference type="EMBL" id="PREU01000005">
    <property type="protein sequence ID" value="PPA75839.1"/>
    <property type="molecule type" value="Genomic_DNA"/>
</dbReference>
<protein>
    <recommendedName>
        <fullName evidence="4">Type 1 fimbrial protein</fullName>
    </recommendedName>
</protein>
<sequence length="101" mass="10554">MMIRCSAFVVFVVAMLAPMAVSAAGGIIRFSGMIVEPTRCQASPSREAARTTPRIVCAAAAGRPATATDSVVKVSTKALQPLPGRGGARDVPHRLVTLEYL</sequence>
<reference evidence="2 3" key="1">
    <citation type="submission" date="2018-02" db="EMBL/GenBank/DDBJ databases">
        <title>Draft Genome of Achromobacter spanius stain 6.</title>
        <authorList>
            <person name="Gunasekera T.S."/>
            <person name="Radwan O."/>
            <person name="Ruiz O.N."/>
        </authorList>
    </citation>
    <scope>NUCLEOTIDE SEQUENCE [LARGE SCALE GENOMIC DNA]</scope>
    <source>
        <strain evidence="2 3">6</strain>
    </source>
</reference>
<feature type="signal peptide" evidence="1">
    <location>
        <begin position="1"/>
        <end position="23"/>
    </location>
</feature>